<dbReference type="EMBL" id="BOOW01000009">
    <property type="protein sequence ID" value="GII91390.1"/>
    <property type="molecule type" value="Genomic_DNA"/>
</dbReference>
<comment type="caution">
    <text evidence="3">The sequence shown here is derived from an EMBL/GenBank/DDBJ whole genome shotgun (WGS) entry which is preliminary data.</text>
</comment>
<organism evidence="3 4">
    <name type="scientific">Sinosporangium siamense</name>
    <dbReference type="NCBI Taxonomy" id="1367973"/>
    <lineage>
        <taxon>Bacteria</taxon>
        <taxon>Bacillati</taxon>
        <taxon>Actinomycetota</taxon>
        <taxon>Actinomycetes</taxon>
        <taxon>Streptosporangiales</taxon>
        <taxon>Streptosporangiaceae</taxon>
        <taxon>Sinosporangium</taxon>
    </lineage>
</organism>
<dbReference type="GO" id="GO:0043190">
    <property type="term" value="C:ATP-binding cassette (ABC) transporter complex"/>
    <property type="evidence" value="ECO:0007669"/>
    <property type="project" value="InterPro"/>
</dbReference>
<dbReference type="RefSeq" id="WP_204022742.1">
    <property type="nucleotide sequence ID" value="NZ_BOOW01000009.1"/>
</dbReference>
<dbReference type="Proteomes" id="UP000606172">
    <property type="component" value="Unassembled WGS sequence"/>
</dbReference>
<gene>
    <name evidence="3" type="ORF">Ssi02_16210</name>
</gene>
<proteinExistence type="predicted"/>
<evidence type="ECO:0000256" key="1">
    <source>
        <dbReference type="SAM" id="SignalP"/>
    </source>
</evidence>
<keyword evidence="4" id="KW-1185">Reference proteome</keyword>
<dbReference type="GO" id="GO:0022857">
    <property type="term" value="F:transmembrane transporter activity"/>
    <property type="evidence" value="ECO:0007669"/>
    <property type="project" value="InterPro"/>
</dbReference>
<dbReference type="AlphaFoldDB" id="A0A919RCH5"/>
<accession>A0A919RCH5</accession>
<reference evidence="3" key="1">
    <citation type="submission" date="2021-01" db="EMBL/GenBank/DDBJ databases">
        <title>Whole genome shotgun sequence of Sinosporangium siamense NBRC 109515.</title>
        <authorList>
            <person name="Komaki H."/>
            <person name="Tamura T."/>
        </authorList>
    </citation>
    <scope>NUCLEOTIDE SEQUENCE</scope>
    <source>
        <strain evidence="3">NBRC 109515</strain>
    </source>
</reference>
<evidence type="ECO:0000313" key="3">
    <source>
        <dbReference type="EMBL" id="GII91390.1"/>
    </source>
</evidence>
<dbReference type="Gene3D" id="3.40.190.10">
    <property type="entry name" value="Periplasmic binding protein-like II"/>
    <property type="match status" value="1"/>
</dbReference>
<feature type="chain" id="PRO_5037732607" evidence="1">
    <location>
        <begin position="28"/>
        <end position="316"/>
    </location>
</feature>
<name>A0A919RCH5_9ACTN</name>
<sequence>MATHGRRAAASALVFVLLLAGCTGGGASEKAEAPSKGTVRLAINPWIGYEASAAVLTYLLAEELGYEVEKKHLDEAKSWEGIENGEVDVIIENWGREAEKKKYIEEKKVAVSAGTNGNKGVIGWYVPKWMVDRYPDITDWRNLNKYADLFKTSKSGSQGQFLSGDPSFVTNDSALIKNLDLNYKVVYAGSEAALIKAAKRASEDKTPLLMYFYEPQWLFTQVKLAKINLPPYAIGCDKDPKKIACDYPPYLLDKIVSKRFAATGGKAYELVRNFHWTNDHQNSVADDITNKELPPDEAAKRWVDSNKIVWKGWMPK</sequence>
<feature type="domain" description="ABC-type glycine betaine transport system substrate-binding" evidence="2">
    <location>
        <begin position="38"/>
        <end position="304"/>
    </location>
</feature>
<evidence type="ECO:0000259" key="2">
    <source>
        <dbReference type="Pfam" id="PF04069"/>
    </source>
</evidence>
<dbReference type="Pfam" id="PF04069">
    <property type="entry name" value="OpuAC"/>
    <property type="match status" value="1"/>
</dbReference>
<feature type="signal peptide" evidence="1">
    <location>
        <begin position="1"/>
        <end position="27"/>
    </location>
</feature>
<evidence type="ECO:0000313" key="4">
    <source>
        <dbReference type="Proteomes" id="UP000606172"/>
    </source>
</evidence>
<dbReference type="PROSITE" id="PS51257">
    <property type="entry name" value="PROKAR_LIPOPROTEIN"/>
    <property type="match status" value="1"/>
</dbReference>
<keyword evidence="1" id="KW-0732">Signal</keyword>
<dbReference type="Gene3D" id="3.40.190.100">
    <property type="entry name" value="Glycine betaine-binding periplasmic protein, domain 2"/>
    <property type="match status" value="1"/>
</dbReference>
<dbReference type="CDD" id="cd13643">
    <property type="entry name" value="PBP2_BCP_2"/>
    <property type="match status" value="1"/>
</dbReference>
<dbReference type="SUPFAM" id="SSF53850">
    <property type="entry name" value="Periplasmic binding protein-like II"/>
    <property type="match status" value="1"/>
</dbReference>
<dbReference type="InterPro" id="IPR007210">
    <property type="entry name" value="ABC_Gly_betaine_transp_sub-bd"/>
</dbReference>
<protein>
    <submittedName>
        <fullName evidence="3">Glycine/betaine-binding protein</fullName>
    </submittedName>
</protein>